<dbReference type="InterPro" id="IPR003313">
    <property type="entry name" value="AraC-bd"/>
</dbReference>
<dbReference type="Proteomes" id="UP001304671">
    <property type="component" value="Unassembled WGS sequence"/>
</dbReference>
<proteinExistence type="predicted"/>
<keyword evidence="2" id="KW-0238">DNA-binding</keyword>
<gene>
    <name evidence="5" type="ORF">VB264_05875</name>
</gene>
<dbReference type="PROSITE" id="PS01124">
    <property type="entry name" value="HTH_ARAC_FAMILY_2"/>
    <property type="match status" value="1"/>
</dbReference>
<dbReference type="PRINTS" id="PR00032">
    <property type="entry name" value="HTHARAC"/>
</dbReference>
<dbReference type="Pfam" id="PF02311">
    <property type="entry name" value="AraC_binding"/>
    <property type="match status" value="1"/>
</dbReference>
<evidence type="ECO:0000256" key="2">
    <source>
        <dbReference type="ARBA" id="ARBA00023125"/>
    </source>
</evidence>
<dbReference type="PANTHER" id="PTHR43280:SF32">
    <property type="entry name" value="TRANSCRIPTIONAL REGULATORY PROTEIN"/>
    <property type="match status" value="1"/>
</dbReference>
<dbReference type="SUPFAM" id="SSF46689">
    <property type="entry name" value="Homeodomain-like"/>
    <property type="match status" value="1"/>
</dbReference>
<organism evidence="5 6">
    <name type="scientific">Arcicella aquatica</name>
    <dbReference type="NCBI Taxonomy" id="217141"/>
    <lineage>
        <taxon>Bacteria</taxon>
        <taxon>Pseudomonadati</taxon>
        <taxon>Bacteroidota</taxon>
        <taxon>Cytophagia</taxon>
        <taxon>Cytophagales</taxon>
        <taxon>Flectobacillaceae</taxon>
        <taxon>Arcicella</taxon>
    </lineage>
</organism>
<comment type="caution">
    <text evidence="5">The sequence shown here is derived from an EMBL/GenBank/DDBJ whole genome shotgun (WGS) entry which is preliminary data.</text>
</comment>
<keyword evidence="3" id="KW-0804">Transcription</keyword>
<dbReference type="Pfam" id="PF12833">
    <property type="entry name" value="HTH_18"/>
    <property type="match status" value="1"/>
</dbReference>
<dbReference type="InterPro" id="IPR018060">
    <property type="entry name" value="HTH_AraC"/>
</dbReference>
<evidence type="ECO:0000256" key="1">
    <source>
        <dbReference type="ARBA" id="ARBA00023015"/>
    </source>
</evidence>
<reference evidence="5 6" key="1">
    <citation type="submission" date="2023-12" db="EMBL/GenBank/DDBJ databases">
        <title>Novel species of the genus Arcicella isolated from rivers.</title>
        <authorList>
            <person name="Lu H."/>
        </authorList>
    </citation>
    <scope>NUCLEOTIDE SEQUENCE [LARGE SCALE GENOMIC DNA]</scope>
    <source>
        <strain evidence="5 6">LMG 21963</strain>
    </source>
</reference>
<dbReference type="SMART" id="SM00342">
    <property type="entry name" value="HTH_ARAC"/>
    <property type="match status" value="1"/>
</dbReference>
<sequence length="286" mass="33380">MEKIPIRHIKVSKKEPDLSEAFTIRDIDSLLAETDMVQELHRHDFFYLLIVKEGTGNHNIDFTSYNVSDYSVSLMRPGQVHQLVLEAGSTGYLIQFRKDFYSPHDKSVSQLLRKTSNINHYQFDSNKFQKLSAILSNIFQEYTDKQEKYLEVIKANMDIFFIELIRKHGSNPIQEKANLYIEAQLEAFLSHLETHVFSHKQVSEYAALLNLSTFQLNAITKTSLGKTCSEVINEYIILESKRYLLATSNQITQIAYYLGYEDVSYFIRFFKKHTGYTPDAFRHNFK</sequence>
<evidence type="ECO:0000256" key="3">
    <source>
        <dbReference type="ARBA" id="ARBA00023163"/>
    </source>
</evidence>
<evidence type="ECO:0000259" key="4">
    <source>
        <dbReference type="PROSITE" id="PS01124"/>
    </source>
</evidence>
<dbReference type="InterPro" id="IPR037923">
    <property type="entry name" value="HTH-like"/>
</dbReference>
<keyword evidence="1" id="KW-0805">Transcription regulation</keyword>
<dbReference type="EMBL" id="JAYFUL010000006">
    <property type="protein sequence ID" value="MEA5257303.1"/>
    <property type="molecule type" value="Genomic_DNA"/>
</dbReference>
<dbReference type="InterPro" id="IPR020449">
    <property type="entry name" value="Tscrpt_reg_AraC-type_HTH"/>
</dbReference>
<name>A0ABU5QJT5_9BACT</name>
<protein>
    <submittedName>
        <fullName evidence="5">AraC family transcriptional regulator</fullName>
    </submittedName>
</protein>
<evidence type="ECO:0000313" key="6">
    <source>
        <dbReference type="Proteomes" id="UP001304671"/>
    </source>
</evidence>
<dbReference type="Gene3D" id="1.10.10.60">
    <property type="entry name" value="Homeodomain-like"/>
    <property type="match status" value="1"/>
</dbReference>
<dbReference type="InterPro" id="IPR009057">
    <property type="entry name" value="Homeodomain-like_sf"/>
</dbReference>
<dbReference type="RefSeq" id="WP_323247592.1">
    <property type="nucleotide sequence ID" value="NZ_JAYFUL010000006.1"/>
</dbReference>
<evidence type="ECO:0000313" key="5">
    <source>
        <dbReference type="EMBL" id="MEA5257303.1"/>
    </source>
</evidence>
<accession>A0ABU5QJT5</accession>
<keyword evidence="6" id="KW-1185">Reference proteome</keyword>
<dbReference type="PANTHER" id="PTHR43280">
    <property type="entry name" value="ARAC-FAMILY TRANSCRIPTIONAL REGULATOR"/>
    <property type="match status" value="1"/>
</dbReference>
<feature type="domain" description="HTH araC/xylS-type" evidence="4">
    <location>
        <begin position="186"/>
        <end position="284"/>
    </location>
</feature>
<dbReference type="SUPFAM" id="SSF51215">
    <property type="entry name" value="Regulatory protein AraC"/>
    <property type="match status" value="1"/>
</dbReference>